<evidence type="ECO:0000256" key="2">
    <source>
        <dbReference type="ARBA" id="ARBA00022737"/>
    </source>
</evidence>
<dbReference type="Gene3D" id="3.30.160.60">
    <property type="entry name" value="Classic Zinc Finger"/>
    <property type="match status" value="2"/>
</dbReference>
<dbReference type="PROSITE" id="PS50157">
    <property type="entry name" value="ZINC_FINGER_C2H2_2"/>
    <property type="match status" value="2"/>
</dbReference>
<dbReference type="SUPFAM" id="SSF57667">
    <property type="entry name" value="beta-beta-alpha zinc fingers"/>
    <property type="match status" value="1"/>
</dbReference>
<protein>
    <recommendedName>
        <fullName evidence="6">C2H2-type domain-containing protein</fullName>
    </recommendedName>
</protein>
<dbReference type="InterPro" id="IPR036236">
    <property type="entry name" value="Znf_C2H2_sf"/>
</dbReference>
<gene>
    <name evidence="7" type="ORF">NPIL_363531</name>
</gene>
<dbReference type="GO" id="GO:0000981">
    <property type="term" value="F:DNA-binding transcription factor activity, RNA polymerase II-specific"/>
    <property type="evidence" value="ECO:0007669"/>
    <property type="project" value="TreeGrafter"/>
</dbReference>
<feature type="domain" description="C2H2-type" evidence="6">
    <location>
        <begin position="46"/>
        <end position="73"/>
    </location>
</feature>
<dbReference type="Pfam" id="PF00096">
    <property type="entry name" value="zf-C2H2"/>
    <property type="match status" value="1"/>
</dbReference>
<evidence type="ECO:0000259" key="6">
    <source>
        <dbReference type="PROSITE" id="PS50157"/>
    </source>
</evidence>
<evidence type="ECO:0000256" key="5">
    <source>
        <dbReference type="PROSITE-ProRule" id="PRU00042"/>
    </source>
</evidence>
<evidence type="ECO:0000313" key="7">
    <source>
        <dbReference type="EMBL" id="GFT16225.1"/>
    </source>
</evidence>
<feature type="domain" description="C2H2-type" evidence="6">
    <location>
        <begin position="74"/>
        <end position="96"/>
    </location>
</feature>
<dbReference type="Proteomes" id="UP000887013">
    <property type="component" value="Unassembled WGS sequence"/>
</dbReference>
<dbReference type="GO" id="GO:0000978">
    <property type="term" value="F:RNA polymerase II cis-regulatory region sequence-specific DNA binding"/>
    <property type="evidence" value="ECO:0007669"/>
    <property type="project" value="TreeGrafter"/>
</dbReference>
<dbReference type="AlphaFoldDB" id="A0A8X6NIG5"/>
<dbReference type="PANTHER" id="PTHR23235">
    <property type="entry name" value="KRUEPPEL-LIKE TRANSCRIPTION FACTOR"/>
    <property type="match status" value="1"/>
</dbReference>
<comment type="caution">
    <text evidence="7">The sequence shown here is derived from an EMBL/GenBank/DDBJ whole genome shotgun (WGS) entry which is preliminary data.</text>
</comment>
<keyword evidence="8" id="KW-1185">Reference proteome</keyword>
<sequence>MYIISHSDSEHKFVTTIKITPRAGILQRRFGSLNSLPYSKKPLKLHKCPHCQYITLNLGHLRYHLLTHTGEKPFECSICGRCFSVKHNFNRHRLVHMKIYDQDYLKEAK</sequence>
<accession>A0A8X6NIG5</accession>
<keyword evidence="1" id="KW-0479">Metal-binding</keyword>
<dbReference type="FunFam" id="3.30.160.60:FF:000634">
    <property type="entry name" value="Zinc finger X-chromosomal protein"/>
    <property type="match status" value="1"/>
</dbReference>
<keyword evidence="3 5" id="KW-0863">Zinc-finger</keyword>
<reference evidence="7" key="1">
    <citation type="submission" date="2020-08" db="EMBL/GenBank/DDBJ databases">
        <title>Multicomponent nature underlies the extraordinary mechanical properties of spider dragline silk.</title>
        <authorList>
            <person name="Kono N."/>
            <person name="Nakamura H."/>
            <person name="Mori M."/>
            <person name="Yoshida Y."/>
            <person name="Ohtoshi R."/>
            <person name="Malay A.D."/>
            <person name="Moran D.A.P."/>
            <person name="Tomita M."/>
            <person name="Numata K."/>
            <person name="Arakawa K."/>
        </authorList>
    </citation>
    <scope>NUCLEOTIDE SEQUENCE</scope>
</reference>
<evidence type="ECO:0000313" key="8">
    <source>
        <dbReference type="Proteomes" id="UP000887013"/>
    </source>
</evidence>
<keyword evidence="4" id="KW-0862">Zinc</keyword>
<dbReference type="InterPro" id="IPR013087">
    <property type="entry name" value="Znf_C2H2_type"/>
</dbReference>
<proteinExistence type="predicted"/>
<keyword evidence="2" id="KW-0677">Repeat</keyword>
<dbReference type="OrthoDB" id="6437239at2759"/>
<evidence type="ECO:0000256" key="3">
    <source>
        <dbReference type="ARBA" id="ARBA00022771"/>
    </source>
</evidence>
<evidence type="ECO:0000256" key="4">
    <source>
        <dbReference type="ARBA" id="ARBA00022833"/>
    </source>
</evidence>
<name>A0A8X6NIG5_NEPPI</name>
<dbReference type="EMBL" id="BMAW01009892">
    <property type="protein sequence ID" value="GFT16225.1"/>
    <property type="molecule type" value="Genomic_DNA"/>
</dbReference>
<dbReference type="PROSITE" id="PS00028">
    <property type="entry name" value="ZINC_FINGER_C2H2_1"/>
    <property type="match status" value="1"/>
</dbReference>
<dbReference type="PANTHER" id="PTHR23235:SF120">
    <property type="entry name" value="KRUPPEL-LIKE FACTOR 15"/>
    <property type="match status" value="1"/>
</dbReference>
<evidence type="ECO:0000256" key="1">
    <source>
        <dbReference type="ARBA" id="ARBA00022723"/>
    </source>
</evidence>
<organism evidence="7 8">
    <name type="scientific">Nephila pilipes</name>
    <name type="common">Giant wood spider</name>
    <name type="synonym">Nephila maculata</name>
    <dbReference type="NCBI Taxonomy" id="299642"/>
    <lineage>
        <taxon>Eukaryota</taxon>
        <taxon>Metazoa</taxon>
        <taxon>Ecdysozoa</taxon>
        <taxon>Arthropoda</taxon>
        <taxon>Chelicerata</taxon>
        <taxon>Arachnida</taxon>
        <taxon>Araneae</taxon>
        <taxon>Araneomorphae</taxon>
        <taxon>Entelegynae</taxon>
        <taxon>Araneoidea</taxon>
        <taxon>Nephilidae</taxon>
        <taxon>Nephila</taxon>
    </lineage>
</organism>
<dbReference type="SMART" id="SM00355">
    <property type="entry name" value="ZnF_C2H2"/>
    <property type="match status" value="2"/>
</dbReference>
<dbReference type="GO" id="GO:0008270">
    <property type="term" value="F:zinc ion binding"/>
    <property type="evidence" value="ECO:0007669"/>
    <property type="project" value="UniProtKB-KW"/>
</dbReference>